<evidence type="ECO:0000313" key="5">
    <source>
        <dbReference type="Proteomes" id="UP000012220"/>
    </source>
</evidence>
<dbReference type="EMBL" id="AHNY02000219">
    <property type="protein sequence ID" value="EMY23892.1"/>
    <property type="molecule type" value="Genomic_DNA"/>
</dbReference>
<protein>
    <submittedName>
        <fullName evidence="4">Thiolase, C-terminal domain protein</fullName>
    </submittedName>
</protein>
<dbReference type="InterPro" id="IPR016039">
    <property type="entry name" value="Thiolase-like"/>
</dbReference>
<dbReference type="BioCyc" id="LINT1085541:G11IQ-4459-MONOMER"/>
<dbReference type="CDD" id="cd00829">
    <property type="entry name" value="SCP-x_thiolase"/>
    <property type="match status" value="1"/>
</dbReference>
<dbReference type="InterPro" id="IPR002155">
    <property type="entry name" value="Thiolase"/>
</dbReference>
<evidence type="ECO:0000313" key="4">
    <source>
        <dbReference type="EMBL" id="EMY23892.1"/>
    </source>
</evidence>
<accession>N1UG87</accession>
<keyword evidence="1" id="KW-0472">Membrane</keyword>
<dbReference type="PANTHER" id="PTHR42870">
    <property type="entry name" value="ACETYL-COA C-ACETYLTRANSFERASE"/>
    <property type="match status" value="1"/>
</dbReference>
<proteinExistence type="predicted"/>
<dbReference type="Gene3D" id="3.40.47.10">
    <property type="match status" value="1"/>
</dbReference>
<dbReference type="InterPro" id="IPR020616">
    <property type="entry name" value="Thiolase_N"/>
</dbReference>
<evidence type="ECO:0000259" key="3">
    <source>
        <dbReference type="Pfam" id="PF22691"/>
    </source>
</evidence>
<feature type="domain" description="Thiolase N-terminal" evidence="2">
    <location>
        <begin position="33"/>
        <end position="246"/>
    </location>
</feature>
<gene>
    <name evidence="4" type="ORF">LEP1GSC115_3986</name>
</gene>
<feature type="domain" description="Thiolase C-terminal" evidence="3">
    <location>
        <begin position="272"/>
        <end position="397"/>
    </location>
</feature>
<keyword evidence="1" id="KW-1133">Transmembrane helix</keyword>
<dbReference type="PANTHER" id="PTHR42870:SF1">
    <property type="entry name" value="NON-SPECIFIC LIPID-TRANSFER PROTEIN-LIKE 2"/>
    <property type="match status" value="1"/>
</dbReference>
<dbReference type="Pfam" id="PF22691">
    <property type="entry name" value="Thiolase_C_1"/>
    <property type="match status" value="1"/>
</dbReference>
<dbReference type="PIRSF" id="PIRSF000429">
    <property type="entry name" value="Ac-CoA_Ac_transf"/>
    <property type="match status" value="1"/>
</dbReference>
<dbReference type="InterPro" id="IPR055140">
    <property type="entry name" value="Thiolase_C_2"/>
</dbReference>
<dbReference type="AlphaFoldDB" id="N1UG87"/>
<dbReference type="GO" id="GO:0003988">
    <property type="term" value="F:acetyl-CoA C-acyltransferase activity"/>
    <property type="evidence" value="ECO:0007669"/>
    <property type="project" value="UniProtKB-ARBA"/>
</dbReference>
<reference evidence="4 5" key="1">
    <citation type="submission" date="2013-02" db="EMBL/GenBank/DDBJ databases">
        <authorList>
            <person name="Harkins D.M."/>
            <person name="Durkin A.S."/>
            <person name="Brinkac L.M."/>
            <person name="Haft D.H."/>
            <person name="Selengut J.D."/>
            <person name="Sanka R."/>
            <person name="DePew J."/>
            <person name="Purushe J."/>
            <person name="Picardeau M."/>
            <person name="Werts C."/>
            <person name="Goarant C."/>
            <person name="Vinetz J.M."/>
            <person name="Sutton G.G."/>
            <person name="Nierman W.C."/>
            <person name="Fouts D.E."/>
        </authorList>
    </citation>
    <scope>NUCLEOTIDE SEQUENCE [LARGE SCALE GENOMIC DNA]</scope>
    <source>
        <strain evidence="4 5">200703203</strain>
    </source>
</reference>
<evidence type="ECO:0000256" key="1">
    <source>
        <dbReference type="SAM" id="Phobius"/>
    </source>
</evidence>
<feature type="transmembrane region" description="Helical" evidence="1">
    <location>
        <begin position="7"/>
        <end position="24"/>
    </location>
</feature>
<name>N1UG87_LEPIR</name>
<comment type="caution">
    <text evidence="4">The sequence shown here is derived from an EMBL/GenBank/DDBJ whole genome shotgun (WGS) entry which is preliminary data.</text>
</comment>
<evidence type="ECO:0000259" key="2">
    <source>
        <dbReference type="Pfam" id="PF00108"/>
    </source>
</evidence>
<dbReference type="Pfam" id="PF00108">
    <property type="entry name" value="Thiolase_N"/>
    <property type="match status" value="1"/>
</dbReference>
<organism evidence="4 5">
    <name type="scientific">Leptospira interrogans serovar Australis str. 200703203</name>
    <dbReference type="NCBI Taxonomy" id="1085541"/>
    <lineage>
        <taxon>Bacteria</taxon>
        <taxon>Pseudomonadati</taxon>
        <taxon>Spirochaetota</taxon>
        <taxon>Spirochaetia</taxon>
        <taxon>Leptospirales</taxon>
        <taxon>Leptospiraceae</taxon>
        <taxon>Leptospira</taxon>
    </lineage>
</organism>
<keyword evidence="1" id="KW-0812">Transmembrane</keyword>
<dbReference type="SUPFAM" id="SSF53901">
    <property type="entry name" value="Thiolase-like"/>
    <property type="match status" value="1"/>
</dbReference>
<dbReference type="Proteomes" id="UP000012220">
    <property type="component" value="Unassembled WGS sequence"/>
</dbReference>
<sequence>MDEKSSYLCYLIFLIFNLTIFKNIDPMYSSAFIIDSELSHFGKTELDYHSLSYQTAIQLLERNSEFEPQFLIFAAMAPERYTGEVFVSARIKESLGLKNLFTIRTETASSSGASALHTAVYLLRSGAFQRGIIIATEVMSRLEREENNLLLGSVLSERQKGFAMSMAQGGGMITTRYLQQYGYDRRDLYLLSKKLHDNGLKNEKAHIKKNITEVEYFNSPMFTSPLCLYDISPLSDGSCAVLLSSEKTKSSRSLEIRGIGHGIGNLSNPPGDLSFSSSVTAFQGAYKEANLKPEQIQIAELHDAFTPFELIGAEDAKLFPRGSALRYVKEGKTHPEGQLPINASGGLKTRGHPVGVSGLAQIAELQSWMFKKERFQNGLALSIGGLGVNNFATILSKV</sequence>